<reference evidence="1" key="1">
    <citation type="submission" date="2022-10" db="EMBL/GenBank/DDBJ databases">
        <title>Tapping the CABI collections for fungal endophytes: first genome assemblies for Collariella, Neodidymelliopsis, Ascochyta clinopodiicola, Didymella pomorum, Didymosphaeria variabile, Neocosmospora piperis and Neocucurbitaria cava.</title>
        <authorList>
            <person name="Hill R."/>
        </authorList>
    </citation>
    <scope>NUCLEOTIDE SEQUENCE</scope>
    <source>
        <strain evidence="1">IMI 366586</strain>
    </source>
</reference>
<comment type="caution">
    <text evidence="1">The sequence shown here is derived from an EMBL/GenBank/DDBJ whole genome shotgun (WGS) entry which is preliminary data.</text>
</comment>
<name>A0A9W9BI07_9HYPO</name>
<dbReference type="Gene3D" id="1.25.40.10">
    <property type="entry name" value="Tetratricopeptide repeat domain"/>
    <property type="match status" value="1"/>
</dbReference>
<gene>
    <name evidence="1" type="ORF">N0V84_009553</name>
</gene>
<keyword evidence="2" id="KW-1185">Reference proteome</keyword>
<dbReference type="EMBL" id="JAPEUR010000266">
    <property type="protein sequence ID" value="KAJ4313174.1"/>
    <property type="molecule type" value="Genomic_DNA"/>
</dbReference>
<dbReference type="OrthoDB" id="9991317at2759"/>
<evidence type="ECO:0000313" key="1">
    <source>
        <dbReference type="EMBL" id="KAJ4313174.1"/>
    </source>
</evidence>
<protein>
    <submittedName>
        <fullName evidence="1">Uncharacterized protein</fullName>
    </submittedName>
</protein>
<sequence>MHMERYQRSRNTDDLNLAIEKGGAAATIAEKHGNKLGEKLGVELGKAYGNLASCYQYRYQREFGKDWKNDITRSVETTRKALRMTPPEDIDHTVMVVALGRRLNMLYGQDHDSKHLGEAERLLQNALELMPPDHKSQGDALSAQAGLQWRKWQTDQNTKHLDNAINLVRQSKANWWSEVNFLWRRARARNSPDDLTAGCNLLLERVRDEKLGPLERVSCARYAIRLIGTLHFEGYAAEKMASWLLVWKNEVVENAIKLLPAACNRLAVDGCSLATKSGDTERALRRLEYGRGVILGHLIDRNDDLSDLTGGFPQASNGYQELRKRAFRQPTSRDKEDWEVFLRDRRIAHHELREYEEKIRQLPGFDRSHHPLSLQELQQCAAEGPIVAANITDISSDAIITTQDAIKCVPLPDMERPGAPMAFNRAGKGREMQNLCRSLNCFLDQAET</sequence>
<proteinExistence type="predicted"/>
<dbReference type="Proteomes" id="UP001140502">
    <property type="component" value="Unassembled WGS sequence"/>
</dbReference>
<dbReference type="InterPro" id="IPR011990">
    <property type="entry name" value="TPR-like_helical_dom_sf"/>
</dbReference>
<evidence type="ECO:0000313" key="2">
    <source>
        <dbReference type="Proteomes" id="UP001140502"/>
    </source>
</evidence>
<accession>A0A9W9BI07</accession>
<organism evidence="1 2">
    <name type="scientific">Fusarium piperis</name>
    <dbReference type="NCBI Taxonomy" id="1435070"/>
    <lineage>
        <taxon>Eukaryota</taxon>
        <taxon>Fungi</taxon>
        <taxon>Dikarya</taxon>
        <taxon>Ascomycota</taxon>
        <taxon>Pezizomycotina</taxon>
        <taxon>Sordariomycetes</taxon>
        <taxon>Hypocreomycetidae</taxon>
        <taxon>Hypocreales</taxon>
        <taxon>Nectriaceae</taxon>
        <taxon>Fusarium</taxon>
        <taxon>Fusarium solani species complex</taxon>
    </lineage>
</organism>
<dbReference type="AlphaFoldDB" id="A0A9W9BI07"/>